<dbReference type="Pfam" id="PF13432">
    <property type="entry name" value="TPR_16"/>
    <property type="match status" value="1"/>
</dbReference>
<dbReference type="PROSITE" id="PS51257">
    <property type="entry name" value="PROKAR_LIPOPROTEIN"/>
    <property type="match status" value="1"/>
</dbReference>
<dbReference type="NCBIfam" id="NF033920">
    <property type="entry name" value="C39_PA2778_fam"/>
    <property type="match status" value="1"/>
</dbReference>
<evidence type="ECO:0000256" key="1">
    <source>
        <dbReference type="PROSITE-ProRule" id="PRU00339"/>
    </source>
</evidence>
<dbReference type="InterPro" id="IPR039563">
    <property type="entry name" value="Peptidase_C39_single_dom"/>
</dbReference>
<dbReference type="Gene3D" id="1.25.40.10">
    <property type="entry name" value="Tetratricopeptide repeat domain"/>
    <property type="match status" value="1"/>
</dbReference>
<sequence length="322" mass="34900">MARSGRGRFILLLAVLGLIGCAARGPVLVDRVGADAAPVLLSDTPFFAQERYQCGPAALAMMLQTSGVESTPAELVDEVWIPELEGSLQAEMAATARRQGRMPHITPPDLDSLLAELRDGRPVLVLENLGWNIYPIWHYAVVIGFDPADDVMVLHTGTDRAKRVATADFLDDWGKAERWAMVLLEPGKLPAGDDPARFLRSAVALEQSDHGDMARRAYEAATRRWPDQPAAWLGLGNASYQLGDLSGAAQAYRMMLKRFPDAAPAHNNLAEVLAASGCREQALVHAEQAVQASDGNMQKVARKTRAAIRDMTIDRNGTCPAP</sequence>
<dbReference type="EMBL" id="JAVRHY010000012">
    <property type="protein sequence ID" value="MDT0619259.1"/>
    <property type="molecule type" value="Genomic_DNA"/>
</dbReference>
<gene>
    <name evidence="3" type="ORF">RM531_12305</name>
</gene>
<organism evidence="3 4">
    <name type="scientific">Spectribacter acetivorans</name>
    <dbReference type="NCBI Taxonomy" id="3075603"/>
    <lineage>
        <taxon>Bacteria</taxon>
        <taxon>Pseudomonadati</taxon>
        <taxon>Pseudomonadota</taxon>
        <taxon>Gammaproteobacteria</taxon>
        <taxon>Salinisphaerales</taxon>
        <taxon>Salinisphaeraceae</taxon>
        <taxon>Spectribacter</taxon>
    </lineage>
</organism>
<accession>A0ABU3BAG9</accession>
<dbReference type="Gene3D" id="3.90.70.10">
    <property type="entry name" value="Cysteine proteinases"/>
    <property type="match status" value="1"/>
</dbReference>
<dbReference type="Proteomes" id="UP001259982">
    <property type="component" value="Unassembled WGS sequence"/>
</dbReference>
<feature type="repeat" description="TPR" evidence="1">
    <location>
        <begin position="229"/>
        <end position="262"/>
    </location>
</feature>
<dbReference type="RefSeq" id="WP_311659633.1">
    <property type="nucleotide sequence ID" value="NZ_JAVRHY010000012.1"/>
</dbReference>
<dbReference type="PROSITE" id="PS50005">
    <property type="entry name" value="TPR"/>
    <property type="match status" value="1"/>
</dbReference>
<evidence type="ECO:0000313" key="3">
    <source>
        <dbReference type="EMBL" id="MDT0619259.1"/>
    </source>
</evidence>
<keyword evidence="4" id="KW-1185">Reference proteome</keyword>
<comment type="caution">
    <text evidence="3">The sequence shown here is derived from an EMBL/GenBank/DDBJ whole genome shotgun (WGS) entry which is preliminary data.</text>
</comment>
<dbReference type="InterPro" id="IPR011990">
    <property type="entry name" value="TPR-like_helical_dom_sf"/>
</dbReference>
<reference evidence="3 4" key="1">
    <citation type="submission" date="2023-09" db="EMBL/GenBank/DDBJ databases">
        <authorList>
            <person name="Rey-Velasco X."/>
        </authorList>
    </citation>
    <scope>NUCLEOTIDE SEQUENCE [LARGE SCALE GENOMIC DNA]</scope>
    <source>
        <strain evidence="3 4">P385</strain>
    </source>
</reference>
<evidence type="ECO:0000313" key="4">
    <source>
        <dbReference type="Proteomes" id="UP001259982"/>
    </source>
</evidence>
<evidence type="ECO:0000259" key="2">
    <source>
        <dbReference type="Pfam" id="PF13529"/>
    </source>
</evidence>
<dbReference type="CDD" id="cd02549">
    <property type="entry name" value="Peptidase_C39A"/>
    <property type="match status" value="1"/>
</dbReference>
<name>A0ABU3BAG9_9GAMM</name>
<dbReference type="InterPro" id="IPR039564">
    <property type="entry name" value="Peptidase_C39-like"/>
</dbReference>
<feature type="domain" description="Peptidase C39-like" evidence="2">
    <location>
        <begin position="43"/>
        <end position="152"/>
    </location>
</feature>
<keyword evidence="1" id="KW-0802">TPR repeat</keyword>
<dbReference type="InterPro" id="IPR019734">
    <property type="entry name" value="TPR_rpt"/>
</dbReference>
<dbReference type="Pfam" id="PF13529">
    <property type="entry name" value="Peptidase_C39_2"/>
    <property type="match status" value="1"/>
</dbReference>
<dbReference type="SUPFAM" id="SSF48452">
    <property type="entry name" value="TPR-like"/>
    <property type="match status" value="1"/>
</dbReference>
<proteinExistence type="predicted"/>
<protein>
    <submittedName>
        <fullName evidence="3">PA2778 family cysteine peptidase</fullName>
    </submittedName>
</protein>
<dbReference type="SMART" id="SM00028">
    <property type="entry name" value="TPR"/>
    <property type="match status" value="3"/>
</dbReference>